<dbReference type="RefSeq" id="XP_049317406.1">
    <property type="nucleotide sequence ID" value="XM_049461449.1"/>
</dbReference>
<evidence type="ECO:0000313" key="2">
    <source>
        <dbReference type="Proteomes" id="UP001652620"/>
    </source>
</evidence>
<dbReference type="Proteomes" id="UP001652620">
    <property type="component" value="Unplaced"/>
</dbReference>
<protein>
    <submittedName>
        <fullName evidence="3">Uncharacterized protein LOC105229341 isoform X1</fullName>
    </submittedName>
</protein>
<name>A0ABM3K7F0_BACDO</name>
<accession>A0ABM3K7F0</accession>
<proteinExistence type="predicted"/>
<dbReference type="GeneID" id="105229341"/>
<feature type="coiled-coil region" evidence="1">
    <location>
        <begin position="175"/>
        <end position="328"/>
    </location>
</feature>
<gene>
    <name evidence="3" type="primary">LOC105229341</name>
</gene>
<reference evidence="3" key="1">
    <citation type="submission" date="2025-08" db="UniProtKB">
        <authorList>
            <consortium name="RefSeq"/>
        </authorList>
    </citation>
    <scope>IDENTIFICATION</scope>
    <source>
        <tissue evidence="3">Adult</tissue>
    </source>
</reference>
<organism evidence="2 3">
    <name type="scientific">Bactrocera dorsalis</name>
    <name type="common">Oriental fruit fly</name>
    <name type="synonym">Dacus dorsalis</name>
    <dbReference type="NCBI Taxonomy" id="27457"/>
    <lineage>
        <taxon>Eukaryota</taxon>
        <taxon>Metazoa</taxon>
        <taxon>Ecdysozoa</taxon>
        <taxon>Arthropoda</taxon>
        <taxon>Hexapoda</taxon>
        <taxon>Insecta</taxon>
        <taxon>Pterygota</taxon>
        <taxon>Neoptera</taxon>
        <taxon>Endopterygota</taxon>
        <taxon>Diptera</taxon>
        <taxon>Brachycera</taxon>
        <taxon>Muscomorpha</taxon>
        <taxon>Tephritoidea</taxon>
        <taxon>Tephritidae</taxon>
        <taxon>Bactrocera</taxon>
        <taxon>Bactrocera</taxon>
    </lineage>
</organism>
<evidence type="ECO:0000313" key="3">
    <source>
        <dbReference type="RefSeq" id="XP_049317406.1"/>
    </source>
</evidence>
<keyword evidence="2" id="KW-1185">Reference proteome</keyword>
<sequence length="393" mass="46037">MHTFWFTKLGIMFTGTMDLDSNRKGRLSLSKDNFQNEHSTFSITKQFPNDYSNVSRHIEFSPIDNPIVAEQTNSLYLKCANSKNGEYYSCAADTELRLASMRIFATIMLNAWRRRREDVKRLLLKVEDLKKGSQKAKNQIHVYNTLFRVEQKRNDELACQLKCSLESVMQAKSSCENLNTNVISLRAERVLLEQDLAIKSKEIEALTDILSQTKEQLFQSMIDQHNLRFALNKEQRSVKVLENQKNNLINELYQLTNESRETEDKYRTEMVRKEIDCERANGKVKLLEAKLNDLKEKSRKLDKSADNEKRLRRETESLQKTVVALQKALENTFVKRFYRCWDKMRIYQYKGLHVAQICLYCLLPAVPMPATCSKQINSNNLFSQGDYFKEIRF</sequence>
<keyword evidence="1" id="KW-0175">Coiled coil</keyword>
<evidence type="ECO:0000256" key="1">
    <source>
        <dbReference type="SAM" id="Coils"/>
    </source>
</evidence>